<protein>
    <submittedName>
        <fullName evidence="1">Uncharacterized protein</fullName>
    </submittedName>
</protein>
<sequence>MLYENGVNKLIHLNTSISELYRELHDMTRHLKECNRESVSFDRLYVKELLWKKEDVIFMYDQLLVQLCINECFDMKSLISGEYSYTYDEVATCVSEFNTKYNVTISLESVLKELQFTYGINMELTRVSRTQQQYENV</sequence>
<dbReference type="EMBL" id="JOTN01000011">
    <property type="protein sequence ID" value="KEK18842.1"/>
    <property type="molecule type" value="Genomic_DNA"/>
</dbReference>
<organism evidence="1 2">
    <name type="scientific">Bacillus manliponensis</name>
    <dbReference type="NCBI Taxonomy" id="574376"/>
    <lineage>
        <taxon>Bacteria</taxon>
        <taxon>Bacillati</taxon>
        <taxon>Bacillota</taxon>
        <taxon>Bacilli</taxon>
        <taxon>Bacillales</taxon>
        <taxon>Bacillaceae</taxon>
        <taxon>Bacillus</taxon>
        <taxon>Bacillus cereus group</taxon>
    </lineage>
</organism>
<dbReference type="AlphaFoldDB" id="A0A073JXA4"/>
<keyword evidence="2" id="KW-1185">Reference proteome</keyword>
<gene>
    <name evidence="1" type="ORF">BAMA_03445</name>
</gene>
<proteinExistence type="predicted"/>
<accession>A0A073JXA4</accession>
<comment type="caution">
    <text evidence="1">The sequence shown here is derived from an EMBL/GenBank/DDBJ whole genome shotgun (WGS) entry which is preliminary data.</text>
</comment>
<dbReference type="Proteomes" id="UP000027822">
    <property type="component" value="Unassembled WGS sequence"/>
</dbReference>
<dbReference type="OrthoDB" id="2880007at2"/>
<dbReference type="RefSeq" id="WP_034640044.1">
    <property type="nucleotide sequence ID" value="NZ_CBCSJC010000012.1"/>
</dbReference>
<evidence type="ECO:0000313" key="1">
    <source>
        <dbReference type="EMBL" id="KEK18842.1"/>
    </source>
</evidence>
<name>A0A073JXA4_9BACI</name>
<evidence type="ECO:0000313" key="2">
    <source>
        <dbReference type="Proteomes" id="UP000027822"/>
    </source>
</evidence>
<reference evidence="1 2" key="1">
    <citation type="submission" date="2014-06" db="EMBL/GenBank/DDBJ databases">
        <title>Draft genome sequence of Bacillus manliponensis JCM 15802 (MCCC 1A00708).</title>
        <authorList>
            <person name="Lai Q."/>
            <person name="Liu Y."/>
            <person name="Shao Z."/>
        </authorList>
    </citation>
    <scope>NUCLEOTIDE SEQUENCE [LARGE SCALE GENOMIC DNA]</scope>
    <source>
        <strain evidence="1 2">JCM 15802</strain>
    </source>
</reference>